<proteinExistence type="predicted"/>
<comment type="caution">
    <text evidence="1">The sequence shown here is derived from an EMBL/GenBank/DDBJ whole genome shotgun (WGS) entry which is preliminary data.</text>
</comment>
<dbReference type="EMBL" id="ML978717">
    <property type="protein sequence ID" value="KAF2088204.1"/>
    <property type="molecule type" value="Genomic_DNA"/>
</dbReference>
<reference evidence="1" key="1">
    <citation type="journal article" date="2020" name="Stud. Mycol.">
        <title>101 Dothideomycetes genomes: a test case for predicting lifestyles and emergence of pathogens.</title>
        <authorList>
            <person name="Haridas S."/>
            <person name="Albert R."/>
            <person name="Binder M."/>
            <person name="Bloem J."/>
            <person name="Labutti K."/>
            <person name="Salamov A."/>
            <person name="Andreopoulos B."/>
            <person name="Baker S."/>
            <person name="Barry K."/>
            <person name="Bills G."/>
            <person name="Bluhm B."/>
            <person name="Cannon C."/>
            <person name="Castanera R."/>
            <person name="Culley D."/>
            <person name="Daum C."/>
            <person name="Ezra D."/>
            <person name="Gonzalez J."/>
            <person name="Henrissat B."/>
            <person name="Kuo A."/>
            <person name="Liang C."/>
            <person name="Lipzen A."/>
            <person name="Lutzoni F."/>
            <person name="Magnuson J."/>
            <person name="Mondo S."/>
            <person name="Nolan M."/>
            <person name="Ohm R."/>
            <person name="Pangilinan J."/>
            <person name="Park H.-J."/>
            <person name="Ramirez L."/>
            <person name="Alfaro M."/>
            <person name="Sun H."/>
            <person name="Tritt A."/>
            <person name="Yoshinaga Y."/>
            <person name="Zwiers L.-H."/>
            <person name="Turgeon B."/>
            <person name="Goodwin S."/>
            <person name="Spatafora J."/>
            <person name="Crous P."/>
            <person name="Grigoriev I."/>
        </authorList>
    </citation>
    <scope>NUCLEOTIDE SEQUENCE</scope>
    <source>
        <strain evidence="1">CBS 121410</strain>
    </source>
</reference>
<gene>
    <name evidence="1" type="ORF">K490DRAFT_56217</name>
</gene>
<dbReference type="Proteomes" id="UP000799776">
    <property type="component" value="Unassembled WGS sequence"/>
</dbReference>
<accession>A0A9P4HY53</accession>
<protein>
    <submittedName>
        <fullName evidence="1">Uncharacterized protein</fullName>
    </submittedName>
</protein>
<name>A0A9P4HY53_9PEZI</name>
<keyword evidence="2" id="KW-1185">Reference proteome</keyword>
<evidence type="ECO:0000313" key="1">
    <source>
        <dbReference type="EMBL" id="KAF2088204.1"/>
    </source>
</evidence>
<dbReference type="AlphaFoldDB" id="A0A9P4HY53"/>
<evidence type="ECO:0000313" key="2">
    <source>
        <dbReference type="Proteomes" id="UP000799776"/>
    </source>
</evidence>
<sequence length="165" mass="18335">MAWRCYNCPNLTVTGDTLEHLKDKHGWPRIPPFARTDLATDMGADEVIETRRADKLRRAQLHQENEERRLKVKAERVEAAAAAAAEAARVEEAKGQGWDLLDAPGDDADKVSEGELGGVATAEYPQLHCEDEDPEFEETAHSLVSWALDRDPYGEEMMPGDGFGM</sequence>
<organism evidence="1 2">
    <name type="scientific">Saccharata proteae CBS 121410</name>
    <dbReference type="NCBI Taxonomy" id="1314787"/>
    <lineage>
        <taxon>Eukaryota</taxon>
        <taxon>Fungi</taxon>
        <taxon>Dikarya</taxon>
        <taxon>Ascomycota</taxon>
        <taxon>Pezizomycotina</taxon>
        <taxon>Dothideomycetes</taxon>
        <taxon>Dothideomycetes incertae sedis</taxon>
        <taxon>Botryosphaeriales</taxon>
        <taxon>Saccharataceae</taxon>
        <taxon>Saccharata</taxon>
    </lineage>
</organism>